<evidence type="ECO:0000313" key="3">
    <source>
        <dbReference type="Proteomes" id="UP000678393"/>
    </source>
</evidence>
<keyword evidence="1" id="KW-0472">Membrane</keyword>
<reference evidence="2" key="1">
    <citation type="submission" date="2021-04" db="EMBL/GenBank/DDBJ databases">
        <authorList>
            <consortium name="Molecular Ecology Group"/>
        </authorList>
    </citation>
    <scope>NUCLEOTIDE SEQUENCE</scope>
</reference>
<name>A0A8S3ZTE6_9EUPU</name>
<dbReference type="Proteomes" id="UP000678393">
    <property type="component" value="Unassembled WGS sequence"/>
</dbReference>
<sequence>MTTLPLTLKVAFVLIPIGLIIFLIGFCSPYWTYREIHTKPSGRIRTYMDGYVSYGLWTFCRDTEEYYDRQTKSGLVKIDDCWSLVNNPGFSNAETRVAQFFETVGLLLVLASTVLLVISLFVDSCKDRRILPILSAVFCLSAAGTILLGTIIFGTADLHERDLAWAFALAIVGGIIFAIAGVFIIVGAILKK</sequence>
<comment type="caution">
    <text evidence="2">The sequence shown here is derived from an EMBL/GenBank/DDBJ whole genome shotgun (WGS) entry which is preliminary data.</text>
</comment>
<feature type="transmembrane region" description="Helical" evidence="1">
    <location>
        <begin position="12"/>
        <end position="31"/>
    </location>
</feature>
<keyword evidence="1" id="KW-1133">Transmembrane helix</keyword>
<organism evidence="2 3">
    <name type="scientific">Candidula unifasciata</name>
    <dbReference type="NCBI Taxonomy" id="100452"/>
    <lineage>
        <taxon>Eukaryota</taxon>
        <taxon>Metazoa</taxon>
        <taxon>Spiralia</taxon>
        <taxon>Lophotrochozoa</taxon>
        <taxon>Mollusca</taxon>
        <taxon>Gastropoda</taxon>
        <taxon>Heterobranchia</taxon>
        <taxon>Euthyneura</taxon>
        <taxon>Panpulmonata</taxon>
        <taxon>Eupulmonata</taxon>
        <taxon>Stylommatophora</taxon>
        <taxon>Helicina</taxon>
        <taxon>Helicoidea</taxon>
        <taxon>Geomitridae</taxon>
        <taxon>Candidula</taxon>
    </lineage>
</organism>
<gene>
    <name evidence="2" type="ORF">CUNI_LOCUS18241</name>
</gene>
<feature type="transmembrane region" description="Helical" evidence="1">
    <location>
        <begin position="133"/>
        <end position="153"/>
    </location>
</feature>
<accession>A0A8S3ZTE6</accession>
<feature type="transmembrane region" description="Helical" evidence="1">
    <location>
        <begin position="100"/>
        <end position="121"/>
    </location>
</feature>
<feature type="transmembrane region" description="Helical" evidence="1">
    <location>
        <begin position="165"/>
        <end position="190"/>
    </location>
</feature>
<protein>
    <submittedName>
        <fullName evidence="2">Uncharacterized protein</fullName>
    </submittedName>
</protein>
<dbReference type="EMBL" id="CAJHNH020005557">
    <property type="protein sequence ID" value="CAG5132683.1"/>
    <property type="molecule type" value="Genomic_DNA"/>
</dbReference>
<keyword evidence="3" id="KW-1185">Reference proteome</keyword>
<dbReference type="AlphaFoldDB" id="A0A8S3ZTE6"/>
<evidence type="ECO:0000313" key="2">
    <source>
        <dbReference type="EMBL" id="CAG5132683.1"/>
    </source>
</evidence>
<dbReference type="PANTHER" id="PTHR21284">
    <property type="entry name" value="EG:80H7.2 PROTEIN"/>
    <property type="match status" value="1"/>
</dbReference>
<dbReference type="OrthoDB" id="6157359at2759"/>
<evidence type="ECO:0000256" key="1">
    <source>
        <dbReference type="SAM" id="Phobius"/>
    </source>
</evidence>
<dbReference type="Gene3D" id="1.20.140.150">
    <property type="match status" value="1"/>
</dbReference>
<proteinExistence type="predicted"/>
<keyword evidence="1" id="KW-0812">Transmembrane</keyword>
<dbReference type="PANTHER" id="PTHR21284:SF12">
    <property type="entry name" value="EG:80H7.2 PROTEIN"/>
    <property type="match status" value="1"/>
</dbReference>